<comment type="subunit">
    <text evidence="2">Homotetramer.</text>
</comment>
<evidence type="ECO:0000259" key="7">
    <source>
        <dbReference type="Pfam" id="PF00389"/>
    </source>
</evidence>
<evidence type="ECO:0000256" key="4">
    <source>
        <dbReference type="ARBA" id="ARBA00022990"/>
    </source>
</evidence>
<evidence type="ECO:0000259" key="8">
    <source>
        <dbReference type="Pfam" id="PF02826"/>
    </source>
</evidence>
<keyword evidence="4" id="KW-0007">Acetylation</keyword>
<reference evidence="9" key="1">
    <citation type="submission" date="2022-07" db="EMBL/GenBank/DDBJ databases">
        <authorList>
            <person name="Trinca V."/>
            <person name="Uliana J.V.C."/>
            <person name="Torres T.T."/>
            <person name="Ward R.J."/>
            <person name="Monesi N."/>
        </authorList>
    </citation>
    <scope>NUCLEOTIDE SEQUENCE</scope>
    <source>
        <strain evidence="9">HSMRA1968</strain>
        <tissue evidence="9">Whole embryos</tissue>
    </source>
</reference>
<keyword evidence="5" id="KW-0560">Oxidoreductase</keyword>
<dbReference type="GO" id="GO:0051287">
    <property type="term" value="F:NAD binding"/>
    <property type="evidence" value="ECO:0007669"/>
    <property type="project" value="InterPro"/>
</dbReference>
<proteinExistence type="inferred from homology"/>
<gene>
    <name evidence="9" type="primary">PHGDH</name>
    <name evidence="9" type="ORF">Bhyg_01692</name>
</gene>
<dbReference type="InterPro" id="IPR029752">
    <property type="entry name" value="D-isomer_DH_CS1"/>
</dbReference>
<evidence type="ECO:0000256" key="5">
    <source>
        <dbReference type="ARBA" id="ARBA00023002"/>
    </source>
</evidence>
<name>A0A9Q0N9W2_9DIPT</name>
<dbReference type="PROSITE" id="PS00065">
    <property type="entry name" value="D_2_HYDROXYACID_DH_1"/>
    <property type="match status" value="2"/>
</dbReference>
<feature type="domain" description="D-isomer specific 2-hydroxyacid dehydrogenase NAD-binding" evidence="8">
    <location>
        <begin position="429"/>
        <end position="604"/>
    </location>
</feature>
<organism evidence="9 10">
    <name type="scientific">Pseudolycoriella hygida</name>
    <dbReference type="NCBI Taxonomy" id="35572"/>
    <lineage>
        <taxon>Eukaryota</taxon>
        <taxon>Metazoa</taxon>
        <taxon>Ecdysozoa</taxon>
        <taxon>Arthropoda</taxon>
        <taxon>Hexapoda</taxon>
        <taxon>Insecta</taxon>
        <taxon>Pterygota</taxon>
        <taxon>Neoptera</taxon>
        <taxon>Endopterygota</taxon>
        <taxon>Diptera</taxon>
        <taxon>Nematocera</taxon>
        <taxon>Sciaroidea</taxon>
        <taxon>Sciaridae</taxon>
        <taxon>Pseudolycoriella</taxon>
    </lineage>
</organism>
<dbReference type="Gene3D" id="3.40.50.720">
    <property type="entry name" value="NAD(P)-binding Rossmann-like Domain"/>
    <property type="match status" value="6"/>
</dbReference>
<sequence>MGIEIKNVLILDKVDDACRKLLEKHGMKVDTKLDMNKGDLCHEIKNYQAAIVRSRTKITYEILMAGIGFLKVVGRAGAGVDNISVEDATDMNVVVVNTPGANAIAACELTCLLISALARPFLNAACSMKRGNWNRHFFQGTELYGKTLAVIGLGRIGREVAKRMNAFGMKVTSYRIHVYHVMNLVHLQVIGYDPIVKQSDVTSYGVEKMELEEIWPLADYITVHTPLNASTKNFINADVFAKCKKGFKIVNVARGGIVNEEDLLESLESEHCDGVGVDVYTNEPHLDDTSKKLVQHMKTVATAHIGALTDEAQHHTMGIGIENVLILDEVDDACRKLLEKHGMKVDTKLDMNKGDLCHEIKNYQAAIVRSRTKITNEILMAGIGFLKVVGRAGAGVDNISVEGATDMNVVVVNTPGANTIAACELTCLLISALARPFLNATRSMKLDNWNRHFFQGTELYGKTLAVIGLGRIGREVAKRMNAFGMNVIGYDPIVRHSDVTGYGVEKMELEEIWPLADYITVHTPLNESTKNFINADVLAKCKKGFKIVNVARGGIVNEEDLVQSLESGHCGGVGVDVYTNEPHLDDTSKKLVRHMKTVATAHIGALTDEAQHRCAVELAEQIIALTQTTDEYVEYPGRSPITSKNTMGIGIENVLILDEVDDACRKLLEKHGMKVDTKLDMNKGDLCHEIKNYQAAIVRSRTKITNEILMAGIGFLKVVGSAGAGVDNISVEDATDMNVVVVNTPGANAIAACELTCLLISALARPFLNAGCSMKRGNWNSHFFQGTELYGKTLAVIGLGRIGREVAKRMNAFGMNVIGYDPIVRHSDVTGYGVEKMELEEIWPLADYITVHTPLNASTKNFINAKVFAKCKKGFKIVNVARGGIVNEEDLWQSLESGHCDGVGVDVYTNEPHLDDTSKKLVQHMKTVATAHIGALTDEAQHRCAVELAEQIIALTQTTNEYENNE</sequence>
<feature type="domain" description="D-isomer specific 2-hydroxyacid dehydrogenase NAD-binding" evidence="8">
    <location>
        <begin position="113"/>
        <end position="177"/>
    </location>
</feature>
<dbReference type="Pfam" id="PF00389">
    <property type="entry name" value="2-Hacid_dh"/>
    <property type="match status" value="2"/>
</dbReference>
<evidence type="ECO:0000313" key="9">
    <source>
        <dbReference type="EMBL" id="KAJ6646481.1"/>
    </source>
</evidence>
<feature type="non-terminal residue" evidence="9">
    <location>
        <position position="966"/>
    </location>
</feature>
<dbReference type="InterPro" id="IPR036291">
    <property type="entry name" value="NAD(P)-bd_dom_sf"/>
</dbReference>
<keyword evidence="10" id="KW-1185">Reference proteome</keyword>
<evidence type="ECO:0000256" key="1">
    <source>
        <dbReference type="ARBA" id="ARBA00005854"/>
    </source>
</evidence>
<dbReference type="SUPFAM" id="SSF52283">
    <property type="entry name" value="Formate/glycerate dehydrogenase catalytic domain-like"/>
    <property type="match status" value="3"/>
</dbReference>
<dbReference type="InterPro" id="IPR006139">
    <property type="entry name" value="D-isomer_2_OHA_DH_cat_dom"/>
</dbReference>
<protein>
    <submittedName>
        <fullName evidence="9">D-3-phosphoglycerate dehydrogenase</fullName>
    </submittedName>
</protein>
<evidence type="ECO:0000256" key="2">
    <source>
        <dbReference type="ARBA" id="ARBA00011881"/>
    </source>
</evidence>
<evidence type="ECO:0000313" key="10">
    <source>
        <dbReference type="Proteomes" id="UP001151699"/>
    </source>
</evidence>
<dbReference type="Proteomes" id="UP001151699">
    <property type="component" value="Chromosome A"/>
</dbReference>
<comment type="caution">
    <text evidence="9">The sequence shown here is derived from an EMBL/GenBank/DDBJ whole genome shotgun (WGS) entry which is preliminary data.</text>
</comment>
<dbReference type="CDD" id="cd12173">
    <property type="entry name" value="PGDH_4"/>
    <property type="match status" value="3"/>
</dbReference>
<dbReference type="PANTHER" id="PTHR42938">
    <property type="entry name" value="FORMATE DEHYDROGENASE 1"/>
    <property type="match status" value="1"/>
</dbReference>
<feature type="domain" description="D-isomer specific 2-hydroxyacid dehydrogenase catalytic" evidence="7">
    <location>
        <begin position="324"/>
        <end position="628"/>
    </location>
</feature>
<evidence type="ECO:0000256" key="3">
    <source>
        <dbReference type="ARBA" id="ARBA00022553"/>
    </source>
</evidence>
<keyword evidence="3" id="KW-0597">Phosphoprotein</keyword>
<dbReference type="FunFam" id="3.40.50.720:FF:000021">
    <property type="entry name" value="D-3-phosphoglycerate dehydrogenase"/>
    <property type="match status" value="2"/>
</dbReference>
<dbReference type="AlphaFoldDB" id="A0A9Q0N9W2"/>
<dbReference type="Pfam" id="PF02826">
    <property type="entry name" value="2-Hacid_dh_C"/>
    <property type="match status" value="4"/>
</dbReference>
<accession>A0A9Q0N9W2</accession>
<dbReference type="EMBL" id="WJQU01000001">
    <property type="protein sequence ID" value="KAJ6646481.1"/>
    <property type="molecule type" value="Genomic_DNA"/>
</dbReference>
<keyword evidence="6" id="KW-0520">NAD</keyword>
<feature type="domain" description="D-isomer specific 2-hydroxyacid dehydrogenase NAD-binding" evidence="8">
    <location>
        <begin position="759"/>
        <end position="934"/>
    </location>
</feature>
<dbReference type="OrthoDB" id="1621027at2759"/>
<dbReference type="InterPro" id="IPR006140">
    <property type="entry name" value="D-isomer_DH_NAD-bd"/>
</dbReference>
<feature type="domain" description="D-isomer specific 2-hydroxyacid dehydrogenase NAD-binding" evidence="8">
    <location>
        <begin position="179"/>
        <end position="306"/>
    </location>
</feature>
<dbReference type="PANTHER" id="PTHR42938:SF22">
    <property type="entry name" value="D-3-PHOSPHOGLYCERATE DEHYDROGENASE"/>
    <property type="match status" value="1"/>
</dbReference>
<dbReference type="GO" id="GO:0004617">
    <property type="term" value="F:phosphoglycerate dehydrogenase activity"/>
    <property type="evidence" value="ECO:0007669"/>
    <property type="project" value="TreeGrafter"/>
</dbReference>
<evidence type="ECO:0000256" key="6">
    <source>
        <dbReference type="ARBA" id="ARBA00023027"/>
    </source>
</evidence>
<dbReference type="SUPFAM" id="SSF51735">
    <property type="entry name" value="NAD(P)-binding Rossmann-fold domains"/>
    <property type="match status" value="3"/>
</dbReference>
<comment type="similarity">
    <text evidence="1">Belongs to the D-isomer specific 2-hydroxyacid dehydrogenase family.</text>
</comment>
<feature type="domain" description="D-isomer specific 2-hydroxyacid dehydrogenase catalytic" evidence="7">
    <location>
        <begin position="654"/>
        <end position="958"/>
    </location>
</feature>